<feature type="region of interest" description="Disordered" evidence="1">
    <location>
        <begin position="39"/>
        <end position="75"/>
    </location>
</feature>
<evidence type="ECO:0000256" key="1">
    <source>
        <dbReference type="SAM" id="MobiDB-lite"/>
    </source>
</evidence>
<evidence type="ECO:0000313" key="2">
    <source>
        <dbReference type="EMBL" id="EJK56384.1"/>
    </source>
</evidence>
<feature type="compositionally biased region" description="Acidic residues" evidence="1">
    <location>
        <begin position="49"/>
        <end position="61"/>
    </location>
</feature>
<proteinExistence type="predicted"/>
<feature type="non-terminal residue" evidence="2">
    <location>
        <position position="1"/>
    </location>
</feature>
<gene>
    <name evidence="2" type="ORF">THAOC_23734</name>
</gene>
<dbReference type="EMBL" id="AGNL01031572">
    <property type="protein sequence ID" value="EJK56384.1"/>
    <property type="molecule type" value="Genomic_DNA"/>
</dbReference>
<evidence type="ECO:0000313" key="3">
    <source>
        <dbReference type="Proteomes" id="UP000266841"/>
    </source>
</evidence>
<dbReference type="Proteomes" id="UP000266841">
    <property type="component" value="Unassembled WGS sequence"/>
</dbReference>
<accession>K0RVA4</accession>
<dbReference type="AlphaFoldDB" id="K0RVA4"/>
<comment type="caution">
    <text evidence="2">The sequence shown here is derived from an EMBL/GenBank/DDBJ whole genome shotgun (WGS) entry which is preliminary data.</text>
</comment>
<keyword evidence="3" id="KW-1185">Reference proteome</keyword>
<protein>
    <submittedName>
        <fullName evidence="2">Uncharacterized protein</fullName>
    </submittedName>
</protein>
<organism evidence="2 3">
    <name type="scientific">Thalassiosira oceanica</name>
    <name type="common">Marine diatom</name>
    <dbReference type="NCBI Taxonomy" id="159749"/>
    <lineage>
        <taxon>Eukaryota</taxon>
        <taxon>Sar</taxon>
        <taxon>Stramenopiles</taxon>
        <taxon>Ochrophyta</taxon>
        <taxon>Bacillariophyta</taxon>
        <taxon>Coscinodiscophyceae</taxon>
        <taxon>Thalassiosirophycidae</taxon>
        <taxon>Thalassiosirales</taxon>
        <taxon>Thalassiosiraceae</taxon>
        <taxon>Thalassiosira</taxon>
    </lineage>
</organism>
<name>K0RVA4_THAOC</name>
<sequence length="75" mass="8233">WHVMAEPPEYDGTNAEVLEPIAINEDVLIHLVKNTTQPDHLNVRMVSREEDEDAEDEDGGSGDDTGSDTGSHDSE</sequence>
<reference evidence="2 3" key="1">
    <citation type="journal article" date="2012" name="Genome Biol.">
        <title>Genome and low-iron response of an oceanic diatom adapted to chronic iron limitation.</title>
        <authorList>
            <person name="Lommer M."/>
            <person name="Specht M."/>
            <person name="Roy A.S."/>
            <person name="Kraemer L."/>
            <person name="Andreson R."/>
            <person name="Gutowska M.A."/>
            <person name="Wolf J."/>
            <person name="Bergner S.V."/>
            <person name="Schilhabel M.B."/>
            <person name="Klostermeier U.C."/>
            <person name="Beiko R.G."/>
            <person name="Rosenstiel P."/>
            <person name="Hippler M."/>
            <person name="Laroche J."/>
        </authorList>
    </citation>
    <scope>NUCLEOTIDE SEQUENCE [LARGE SCALE GENOMIC DNA]</scope>
    <source>
        <strain evidence="2 3">CCMP1005</strain>
    </source>
</reference>